<name>A0A9Q0QJM0_SALVM</name>
<protein>
    <submittedName>
        <fullName evidence="1">Uncharacterized protein</fullName>
    </submittedName>
</protein>
<sequence>MTFIGARSLLLGYIGREALGCSEKETLLCASAFPHYATVSSLVLSLLSWNSQPYCSVVTRGRAHRSGCYLLPAGLAEACPLWLRPLVVLLVLLAMSCYECCDAHTSVVYRWLGLCLVVVLL</sequence>
<evidence type="ECO:0000313" key="1">
    <source>
        <dbReference type="EMBL" id="KAJ6707746.1"/>
    </source>
</evidence>
<dbReference type="EMBL" id="JAPFFL010000008">
    <property type="protein sequence ID" value="KAJ6707746.1"/>
    <property type="molecule type" value="Genomic_DNA"/>
</dbReference>
<dbReference type="OrthoDB" id="10456744at2759"/>
<comment type="caution">
    <text evidence="1">The sequence shown here is derived from an EMBL/GenBank/DDBJ whole genome shotgun (WGS) entry which is preliminary data.</text>
</comment>
<dbReference type="AlphaFoldDB" id="A0A9Q0QJM0"/>
<reference evidence="1" key="2">
    <citation type="journal article" date="2023" name="Int. J. Mol. Sci.">
        <title>De Novo Assembly and Annotation of 11 Diverse Shrub Willow (Salix) Genomes Reveals Novel Gene Organization in Sex-Linked Regions.</title>
        <authorList>
            <person name="Hyden B."/>
            <person name="Feng K."/>
            <person name="Yates T.B."/>
            <person name="Jawdy S."/>
            <person name="Cereghino C."/>
            <person name="Smart L.B."/>
            <person name="Muchero W."/>
        </authorList>
    </citation>
    <scope>NUCLEOTIDE SEQUENCE [LARGE SCALE GENOMIC DNA]</scope>
    <source>
        <tissue evidence="1">Shoot tip</tissue>
    </source>
</reference>
<reference evidence="1" key="1">
    <citation type="submission" date="2022-11" db="EMBL/GenBank/DDBJ databases">
        <authorList>
            <person name="Hyden B.L."/>
            <person name="Feng K."/>
            <person name="Yates T."/>
            <person name="Jawdy S."/>
            <person name="Smart L.B."/>
            <person name="Muchero W."/>
        </authorList>
    </citation>
    <scope>NUCLEOTIDE SEQUENCE</scope>
    <source>
        <tissue evidence="1">Shoot tip</tissue>
    </source>
</reference>
<proteinExistence type="predicted"/>
<gene>
    <name evidence="1" type="ORF">OIU85_028054</name>
</gene>
<keyword evidence="2" id="KW-1185">Reference proteome</keyword>
<accession>A0A9Q0QJM0</accession>
<evidence type="ECO:0000313" key="2">
    <source>
        <dbReference type="Proteomes" id="UP001151529"/>
    </source>
</evidence>
<dbReference type="Proteomes" id="UP001151529">
    <property type="component" value="Chromosome 4"/>
</dbReference>
<organism evidence="1 2">
    <name type="scientific">Salix viminalis</name>
    <name type="common">Common osier</name>
    <name type="synonym">Basket willow</name>
    <dbReference type="NCBI Taxonomy" id="40686"/>
    <lineage>
        <taxon>Eukaryota</taxon>
        <taxon>Viridiplantae</taxon>
        <taxon>Streptophyta</taxon>
        <taxon>Embryophyta</taxon>
        <taxon>Tracheophyta</taxon>
        <taxon>Spermatophyta</taxon>
        <taxon>Magnoliopsida</taxon>
        <taxon>eudicotyledons</taxon>
        <taxon>Gunneridae</taxon>
        <taxon>Pentapetalae</taxon>
        <taxon>rosids</taxon>
        <taxon>fabids</taxon>
        <taxon>Malpighiales</taxon>
        <taxon>Salicaceae</taxon>
        <taxon>Saliceae</taxon>
        <taxon>Salix</taxon>
    </lineage>
</organism>